<evidence type="ECO:0000256" key="1">
    <source>
        <dbReference type="ARBA" id="ARBA00000920"/>
    </source>
</evidence>
<evidence type="ECO:0000256" key="2">
    <source>
        <dbReference type="ARBA" id="ARBA00001411"/>
    </source>
</evidence>
<evidence type="ECO:0000256" key="3">
    <source>
        <dbReference type="ARBA" id="ARBA00003842"/>
    </source>
</evidence>
<protein>
    <recommendedName>
        <fullName evidence="16">Long-chain-alcohol oxidase</fullName>
        <ecNumber evidence="16">1.1.3.20</ecNumber>
    </recommendedName>
</protein>
<evidence type="ECO:0000259" key="19">
    <source>
        <dbReference type="Pfam" id="PF05199"/>
    </source>
</evidence>
<dbReference type="RefSeq" id="XP_062878003.1">
    <property type="nucleotide sequence ID" value="XM_063021933.1"/>
</dbReference>
<evidence type="ECO:0000256" key="9">
    <source>
        <dbReference type="ARBA" id="ARBA00022692"/>
    </source>
</evidence>
<dbReference type="GO" id="GO:0047639">
    <property type="term" value="F:alcohol oxidase activity"/>
    <property type="evidence" value="ECO:0007669"/>
    <property type="project" value="UniProtKB-EC"/>
</dbReference>
<evidence type="ECO:0000256" key="17">
    <source>
        <dbReference type="PIRSR" id="PIRSR028937-1"/>
    </source>
</evidence>
<reference evidence="20 21" key="1">
    <citation type="submission" date="2023-10" db="EMBL/GenBank/DDBJ databases">
        <title>Draft Genome Sequence of Candida saopaulonensis from a very Premature Infant with Sepsis.</title>
        <authorList>
            <person name="Ning Y."/>
            <person name="Dai R."/>
            <person name="Xiao M."/>
            <person name="Xu Y."/>
            <person name="Yan Q."/>
            <person name="Zhang L."/>
        </authorList>
    </citation>
    <scope>NUCLEOTIDE SEQUENCE [LARGE SCALE GENOMIC DNA]</scope>
    <source>
        <strain evidence="20 21">19XY460</strain>
    </source>
</reference>
<keyword evidence="12 16" id="KW-0560">Oxidoreductase</keyword>
<proteinExistence type="inferred from homology"/>
<evidence type="ECO:0000256" key="16">
    <source>
        <dbReference type="PIRNR" id="PIRNR028937"/>
    </source>
</evidence>
<keyword evidence="15" id="KW-0576">Peroxisome</keyword>
<evidence type="ECO:0000256" key="4">
    <source>
        <dbReference type="ARBA" id="ARBA00004253"/>
    </source>
</evidence>
<dbReference type="PIRSF" id="PIRSF028937">
    <property type="entry name" value="Lg_Ch_AO"/>
    <property type="match status" value="1"/>
</dbReference>
<evidence type="ECO:0000256" key="7">
    <source>
        <dbReference type="ARBA" id="ARBA00010790"/>
    </source>
</evidence>
<keyword evidence="10" id="KW-0274">FAD</keyword>
<evidence type="ECO:0000256" key="14">
    <source>
        <dbReference type="ARBA" id="ARBA00023136"/>
    </source>
</evidence>
<dbReference type="EMBL" id="CP138896">
    <property type="protein sequence ID" value="WPK25621.1"/>
    <property type="molecule type" value="Genomic_DNA"/>
</dbReference>
<evidence type="ECO:0000256" key="12">
    <source>
        <dbReference type="ARBA" id="ARBA00023002"/>
    </source>
</evidence>
<dbReference type="GeneID" id="88174007"/>
<dbReference type="Pfam" id="PF00732">
    <property type="entry name" value="GMC_oxred_N"/>
    <property type="match status" value="1"/>
</dbReference>
<keyword evidence="21" id="KW-1185">Reference proteome</keyword>
<dbReference type="SUPFAM" id="SSF51905">
    <property type="entry name" value="FAD/NAD(P)-binding domain"/>
    <property type="match status" value="1"/>
</dbReference>
<evidence type="ECO:0000256" key="10">
    <source>
        <dbReference type="ARBA" id="ARBA00022827"/>
    </source>
</evidence>
<feature type="domain" description="Glucose-methanol-choline oxidoreductase N-terminal" evidence="18">
    <location>
        <begin position="240"/>
        <end position="454"/>
    </location>
</feature>
<evidence type="ECO:0000256" key="6">
    <source>
        <dbReference type="ARBA" id="ARBA00005144"/>
    </source>
</evidence>
<dbReference type="GO" id="GO:0015945">
    <property type="term" value="P:methanol metabolic process"/>
    <property type="evidence" value="ECO:0007669"/>
    <property type="project" value="UniProtKB-KW"/>
</dbReference>
<accession>A0AAX4HB52</accession>
<evidence type="ECO:0000259" key="18">
    <source>
        <dbReference type="Pfam" id="PF00732"/>
    </source>
</evidence>
<keyword evidence="9" id="KW-0812">Transmembrane</keyword>
<dbReference type="InterPro" id="IPR012400">
    <property type="entry name" value="Long_Oxdase"/>
</dbReference>
<dbReference type="KEGG" id="asau:88174007"/>
<dbReference type="GO" id="GO:0046577">
    <property type="term" value="F:long-chain-alcohol oxidase activity"/>
    <property type="evidence" value="ECO:0007669"/>
    <property type="project" value="UniProtKB-EC"/>
</dbReference>
<dbReference type="Proteomes" id="UP001338582">
    <property type="component" value="Chromosome 3"/>
</dbReference>
<evidence type="ECO:0000256" key="11">
    <source>
        <dbReference type="ARBA" id="ARBA00022989"/>
    </source>
</evidence>
<dbReference type="Gene3D" id="3.50.50.60">
    <property type="entry name" value="FAD/NAD(P)-binding domain"/>
    <property type="match status" value="2"/>
</dbReference>
<organism evidence="20 21">
    <name type="scientific">Australozyma saopauloensis</name>
    <dbReference type="NCBI Taxonomy" id="291208"/>
    <lineage>
        <taxon>Eukaryota</taxon>
        <taxon>Fungi</taxon>
        <taxon>Dikarya</taxon>
        <taxon>Ascomycota</taxon>
        <taxon>Saccharomycotina</taxon>
        <taxon>Pichiomycetes</taxon>
        <taxon>Metschnikowiaceae</taxon>
        <taxon>Australozyma</taxon>
    </lineage>
</organism>
<evidence type="ECO:0000256" key="15">
    <source>
        <dbReference type="ARBA" id="ARBA00023140"/>
    </source>
</evidence>
<feature type="active site" description="Proton acceptor" evidence="17">
    <location>
        <position position="633"/>
    </location>
</feature>
<keyword evidence="13" id="KW-0485">Methanol utilization</keyword>
<comment type="catalytic activity">
    <reaction evidence="1 16">
        <text>a long-chain primary fatty alcohol + O2 = a long-chain fatty aldehyde + H2O2</text>
        <dbReference type="Rhea" id="RHEA:22756"/>
        <dbReference type="ChEBI" id="CHEBI:15379"/>
        <dbReference type="ChEBI" id="CHEBI:16240"/>
        <dbReference type="ChEBI" id="CHEBI:17176"/>
        <dbReference type="ChEBI" id="CHEBI:77396"/>
        <dbReference type="EC" id="1.1.3.20"/>
    </reaction>
</comment>
<sequence>MQIFTETVADHHLETFAQLADGIIHEVDPEKIRDLVTGSVDESRIDEYVLKVTRPSQLSGFKEAIRDCINSNSTTSVRMFCLVMDVLSLRIASPALTGTTKLVTEMTVKEKENLVRSWRDSPIGQKNRLFQLMEMLTVTTFLKVAPDAHFEAIEYTRKDTRELIHTDYEANLFEYKMLDPPATDNVELYLPNIDVVIIGSGAGAGVVAHTLARDGVKCLVLEKGKYYKPDELDFDDMEGYKALYEGGGVVSTENSQCVILAGSTFGGGTTVNWSACLKTPFKVRKEWLDDYNLDWVATETYDNHMDYVLKQMGALADNLVHSHSNKSVLEGSEKLGYKHRPIAQNNGGHANHSCGYCHLGCKWGIKQGSMANWLRDAAEHGTQFMDQVEIESILRNKKNIAIGLLCINKRNGSRFVIRGPKKFVLSGGSLNTPVVLQKSGFNNKHIGQNLKLHPISALVAVWDKQKTDPQLNSIMTSLCLEVEDLDGKYHGAKIETLVHTPSLEAAFIPWSSSDQIREDILKYQYSSAYILLSRDTLSGLVTYDPKKPSTLVVNYEINDFDRHSIATGIVYAMDIAYIEGAREIIHPYYLLGKFKSDKPKSERKITDSDYQTYRKKCKDTKLPKYGLGYGSAHQMSTCRMSGKGPKFGACDTSGRLYECDNLYVADASVMPTASGANPMVTTMTMARHVGLEIAKHLKPNARL</sequence>
<dbReference type="GO" id="GO:0016020">
    <property type="term" value="C:membrane"/>
    <property type="evidence" value="ECO:0007669"/>
    <property type="project" value="UniProtKB-SubCell"/>
</dbReference>
<comment type="similarity">
    <text evidence="7 16">Belongs to the GMC oxidoreductase family.</text>
</comment>
<dbReference type="PANTHER" id="PTHR46056">
    <property type="entry name" value="LONG-CHAIN-ALCOHOL OXIDASE"/>
    <property type="match status" value="1"/>
</dbReference>
<dbReference type="EC" id="1.1.3.20" evidence="16"/>
<dbReference type="PANTHER" id="PTHR46056:SF12">
    <property type="entry name" value="LONG-CHAIN-ALCOHOL OXIDASE"/>
    <property type="match status" value="1"/>
</dbReference>
<evidence type="ECO:0000256" key="8">
    <source>
        <dbReference type="ARBA" id="ARBA00022630"/>
    </source>
</evidence>
<comment type="function">
    <text evidence="3">Long-chain fatty alcohol oxidase involved in the omega-oxidation pathway of lipid degradation.</text>
</comment>
<keyword evidence="11" id="KW-1133">Transmembrane helix</keyword>
<comment type="catalytic activity">
    <reaction evidence="2">
        <text>a primary alcohol + O2 = an aldehyde + H2O2</text>
        <dbReference type="Rhea" id="RHEA:19829"/>
        <dbReference type="ChEBI" id="CHEBI:15379"/>
        <dbReference type="ChEBI" id="CHEBI:15734"/>
        <dbReference type="ChEBI" id="CHEBI:16240"/>
        <dbReference type="ChEBI" id="CHEBI:17478"/>
        <dbReference type="EC" id="1.1.3.13"/>
    </reaction>
</comment>
<comment type="pathway">
    <text evidence="6">Energy metabolism; methane degradation.</text>
</comment>
<evidence type="ECO:0000313" key="21">
    <source>
        <dbReference type="Proteomes" id="UP001338582"/>
    </source>
</evidence>
<evidence type="ECO:0000256" key="5">
    <source>
        <dbReference type="ARBA" id="ARBA00004370"/>
    </source>
</evidence>
<dbReference type="GO" id="GO:0050660">
    <property type="term" value="F:flavin adenine dinucleotide binding"/>
    <property type="evidence" value="ECO:0007669"/>
    <property type="project" value="InterPro"/>
</dbReference>
<dbReference type="InterPro" id="IPR007867">
    <property type="entry name" value="GMC_OxRtase_C"/>
</dbReference>
<name>A0AAX4HB52_9ASCO</name>
<dbReference type="Pfam" id="PF05199">
    <property type="entry name" value="GMC_oxred_C"/>
    <property type="match status" value="1"/>
</dbReference>
<feature type="domain" description="Glucose-methanol-choline oxidoreductase C-terminal" evidence="19">
    <location>
        <begin position="543"/>
        <end position="686"/>
    </location>
</feature>
<evidence type="ECO:0000313" key="20">
    <source>
        <dbReference type="EMBL" id="WPK25621.1"/>
    </source>
</evidence>
<dbReference type="InterPro" id="IPR036188">
    <property type="entry name" value="FAD/NAD-bd_sf"/>
</dbReference>
<keyword evidence="14" id="KW-0472">Membrane</keyword>
<evidence type="ECO:0000256" key="13">
    <source>
        <dbReference type="ARBA" id="ARBA00023095"/>
    </source>
</evidence>
<gene>
    <name evidence="20" type="ORF">PUMCH_002943</name>
</gene>
<dbReference type="InterPro" id="IPR000172">
    <property type="entry name" value="GMC_OxRdtase_N"/>
</dbReference>
<dbReference type="GO" id="GO:0005782">
    <property type="term" value="C:peroxisomal matrix"/>
    <property type="evidence" value="ECO:0007669"/>
    <property type="project" value="UniProtKB-SubCell"/>
</dbReference>
<dbReference type="AlphaFoldDB" id="A0AAX4HB52"/>
<comment type="subcellular location">
    <subcellularLocation>
        <location evidence="5">Membrane</location>
    </subcellularLocation>
    <subcellularLocation>
        <location evidence="4">Peroxisome matrix</location>
    </subcellularLocation>
</comment>
<keyword evidence="8" id="KW-0285">Flavoprotein</keyword>